<dbReference type="InterPro" id="IPR001611">
    <property type="entry name" value="Leu-rich_rpt"/>
</dbReference>
<proteinExistence type="predicted"/>
<organism evidence="1 2">
    <name type="scientific">Dimorphilus gyrociliatus</name>
    <dbReference type="NCBI Taxonomy" id="2664684"/>
    <lineage>
        <taxon>Eukaryota</taxon>
        <taxon>Metazoa</taxon>
        <taxon>Spiralia</taxon>
        <taxon>Lophotrochozoa</taxon>
        <taxon>Annelida</taxon>
        <taxon>Polychaeta</taxon>
        <taxon>Polychaeta incertae sedis</taxon>
        <taxon>Dinophilidae</taxon>
        <taxon>Dimorphilus</taxon>
    </lineage>
</organism>
<gene>
    <name evidence="1" type="ORF">DGYR_LOCUS2936</name>
</gene>
<dbReference type="PANTHER" id="PTHR24109:SF3">
    <property type="entry name" value="LEUCINE-RICH REPEAT-CONTAINING PROTEIN 31"/>
    <property type="match status" value="1"/>
</dbReference>
<dbReference type="OrthoDB" id="120976at2759"/>
<dbReference type="AlphaFoldDB" id="A0A7I8VFH0"/>
<dbReference type="EMBL" id="CAJFCJ010000005">
    <property type="protein sequence ID" value="CAD5114043.1"/>
    <property type="molecule type" value="Genomic_DNA"/>
</dbReference>
<name>A0A7I8VFH0_9ANNE</name>
<evidence type="ECO:0000313" key="2">
    <source>
        <dbReference type="Proteomes" id="UP000549394"/>
    </source>
</evidence>
<dbReference type="Pfam" id="PF00560">
    <property type="entry name" value="LRR_1"/>
    <property type="match status" value="1"/>
</dbReference>
<dbReference type="SUPFAM" id="SSF52047">
    <property type="entry name" value="RNI-like"/>
    <property type="match status" value="1"/>
</dbReference>
<comment type="caution">
    <text evidence="1">The sequence shown here is derived from an EMBL/GenBank/DDBJ whole genome shotgun (WGS) entry which is preliminary data.</text>
</comment>
<sequence length="335" mass="38171">MMTLSKIKLLGYKFENVESFEFLNSHPVQIVYIHGAIDLDCLIRNVNPLYIEELKFASCFINSKVMFDFFKQVKNLSKFSLRQFNSHEEIGNSFLKSISQSGCSLTSFELICCKLSSDIGACLGAFIGKQTTLNVLNLCSTNLKGELGRDIFRNIPPAFSSLKELNLNDCSFTSDIGQLLGKFIGYQTNLNKLELSNIILKGEIGKNLFKDISSLCCNIKILKLSKCEFSYDMCEYLGRFIGLQIQLQKLDFGNTNLKDEIGINIFKYIPSNFNNLKEFSLRMCQFSPEMIEPLGRVIRNQDNLQKLDLYLTNPISEVEKIHNHYLSSSECNISY</sequence>
<keyword evidence="2" id="KW-1185">Reference proteome</keyword>
<dbReference type="Gene3D" id="3.80.10.10">
    <property type="entry name" value="Ribonuclease Inhibitor"/>
    <property type="match status" value="1"/>
</dbReference>
<dbReference type="Proteomes" id="UP000549394">
    <property type="component" value="Unassembled WGS sequence"/>
</dbReference>
<accession>A0A7I8VFH0</accession>
<evidence type="ECO:0000313" key="1">
    <source>
        <dbReference type="EMBL" id="CAD5114043.1"/>
    </source>
</evidence>
<dbReference type="InterPro" id="IPR042419">
    <property type="entry name" value="LRC31"/>
</dbReference>
<dbReference type="InterPro" id="IPR032675">
    <property type="entry name" value="LRR_dom_sf"/>
</dbReference>
<protein>
    <submittedName>
        <fullName evidence="1">Uncharacterized protein</fullName>
    </submittedName>
</protein>
<reference evidence="1 2" key="1">
    <citation type="submission" date="2020-08" db="EMBL/GenBank/DDBJ databases">
        <authorList>
            <person name="Hejnol A."/>
        </authorList>
    </citation>
    <scope>NUCLEOTIDE SEQUENCE [LARGE SCALE GENOMIC DNA]</scope>
</reference>
<dbReference type="PANTHER" id="PTHR24109">
    <property type="entry name" value="LEUCINE-RICH REPEAT-CONTAINING PROTEIN 31"/>
    <property type="match status" value="1"/>
</dbReference>